<evidence type="ECO:0000313" key="12">
    <source>
        <dbReference type="EMBL" id="NBI30551.1"/>
    </source>
</evidence>
<comment type="similarity">
    <text evidence="1 6 9">Belongs to the pyrroline-5-carboxylate reductase family.</text>
</comment>
<protein>
    <recommendedName>
        <fullName evidence="6 7">Pyrroline-5-carboxylate reductase</fullName>
        <shortName evidence="6">P5C reductase</shortName>
        <shortName evidence="6">P5CR</shortName>
        <ecNumber evidence="6 7">1.5.1.2</ecNumber>
    </recommendedName>
    <alternativeName>
        <fullName evidence="6">PCA reductase</fullName>
    </alternativeName>
</protein>
<dbReference type="AlphaFoldDB" id="A0A6N9Q770"/>
<feature type="domain" description="Pyrroline-5-carboxylate reductase catalytic N-terminal" evidence="10">
    <location>
        <begin position="7"/>
        <end position="106"/>
    </location>
</feature>
<dbReference type="RefSeq" id="WP_160647355.1">
    <property type="nucleotide sequence ID" value="NZ_SIJB01000032.1"/>
</dbReference>
<dbReference type="Pfam" id="PF14748">
    <property type="entry name" value="P5CR_dimer"/>
    <property type="match status" value="1"/>
</dbReference>
<dbReference type="GO" id="GO:0004735">
    <property type="term" value="F:pyrroline-5-carboxylate reductase activity"/>
    <property type="evidence" value="ECO:0007669"/>
    <property type="project" value="UniProtKB-UniRule"/>
</dbReference>
<evidence type="ECO:0000259" key="11">
    <source>
        <dbReference type="Pfam" id="PF14748"/>
    </source>
</evidence>
<dbReference type="Proteomes" id="UP000448943">
    <property type="component" value="Unassembled WGS sequence"/>
</dbReference>
<evidence type="ECO:0000256" key="2">
    <source>
        <dbReference type="ARBA" id="ARBA00022650"/>
    </source>
</evidence>
<comment type="function">
    <text evidence="5 6">Catalyzes the reduction of 1-pyrroline-5-carboxylate (PCA) to L-proline.</text>
</comment>
<dbReference type="FunFam" id="1.10.3730.10:FF:000001">
    <property type="entry name" value="Pyrroline-5-carboxylate reductase"/>
    <property type="match status" value="1"/>
</dbReference>
<organism evidence="12 13">
    <name type="scientific">Chengkuizengella marina</name>
    <dbReference type="NCBI Taxonomy" id="2507566"/>
    <lineage>
        <taxon>Bacteria</taxon>
        <taxon>Bacillati</taxon>
        <taxon>Bacillota</taxon>
        <taxon>Bacilli</taxon>
        <taxon>Bacillales</taxon>
        <taxon>Paenibacillaceae</taxon>
        <taxon>Chengkuizengella</taxon>
    </lineage>
</organism>
<comment type="caution">
    <text evidence="12">The sequence shown here is derived from an EMBL/GenBank/DDBJ whole genome shotgun (WGS) entry which is preliminary data.</text>
</comment>
<evidence type="ECO:0000256" key="6">
    <source>
        <dbReference type="HAMAP-Rule" id="MF_01925"/>
    </source>
</evidence>
<dbReference type="InterPro" id="IPR029036">
    <property type="entry name" value="P5CR_dimer"/>
</dbReference>
<dbReference type="PANTHER" id="PTHR11645">
    <property type="entry name" value="PYRROLINE-5-CARBOXYLATE REDUCTASE"/>
    <property type="match status" value="1"/>
</dbReference>
<dbReference type="EC" id="1.5.1.2" evidence="6 7"/>
<keyword evidence="4 6" id="KW-0560">Oxidoreductase</keyword>
<dbReference type="PROSITE" id="PS00521">
    <property type="entry name" value="P5CR"/>
    <property type="match status" value="1"/>
</dbReference>
<evidence type="ECO:0000259" key="10">
    <source>
        <dbReference type="Pfam" id="PF03807"/>
    </source>
</evidence>
<dbReference type="Gene3D" id="3.40.50.720">
    <property type="entry name" value="NAD(P)-binding Rossmann-like Domain"/>
    <property type="match status" value="1"/>
</dbReference>
<keyword evidence="2 6" id="KW-0641">Proline biosynthesis</keyword>
<dbReference type="UniPathway" id="UPA00098">
    <property type="reaction ID" value="UER00361"/>
</dbReference>
<evidence type="ECO:0000256" key="3">
    <source>
        <dbReference type="ARBA" id="ARBA00022857"/>
    </source>
</evidence>
<dbReference type="GO" id="GO:0055129">
    <property type="term" value="P:L-proline biosynthetic process"/>
    <property type="evidence" value="ECO:0007669"/>
    <property type="project" value="UniProtKB-UniRule"/>
</dbReference>
<proteinExistence type="inferred from homology"/>
<comment type="pathway">
    <text evidence="6 9">Amino-acid biosynthesis; L-proline biosynthesis; L-proline from L-glutamate 5-semialdehyde: step 1/1.</text>
</comment>
<dbReference type="PANTHER" id="PTHR11645:SF49">
    <property type="entry name" value="PYRROLINE-5-CARBOXYLATE REDUCTASE 1"/>
    <property type="match status" value="1"/>
</dbReference>
<evidence type="ECO:0000256" key="7">
    <source>
        <dbReference type="NCBIfam" id="TIGR00112"/>
    </source>
</evidence>
<keyword evidence="6 9" id="KW-0028">Amino-acid biosynthesis</keyword>
<evidence type="ECO:0000256" key="5">
    <source>
        <dbReference type="ARBA" id="ARBA00058118"/>
    </source>
</evidence>
<name>A0A6N9Q770_9BACL</name>
<dbReference type="EMBL" id="SIJB01000032">
    <property type="protein sequence ID" value="NBI30551.1"/>
    <property type="molecule type" value="Genomic_DNA"/>
</dbReference>
<comment type="catalytic activity">
    <reaction evidence="6">
        <text>L-proline + NAD(+) = (S)-1-pyrroline-5-carboxylate + NADH + 2 H(+)</text>
        <dbReference type="Rhea" id="RHEA:14105"/>
        <dbReference type="ChEBI" id="CHEBI:15378"/>
        <dbReference type="ChEBI" id="CHEBI:17388"/>
        <dbReference type="ChEBI" id="CHEBI:57540"/>
        <dbReference type="ChEBI" id="CHEBI:57945"/>
        <dbReference type="ChEBI" id="CHEBI:60039"/>
        <dbReference type="EC" id="1.5.1.2"/>
    </reaction>
</comment>
<dbReference type="InterPro" id="IPR036291">
    <property type="entry name" value="NAD(P)-bd_dom_sf"/>
</dbReference>
<comment type="catalytic activity">
    <reaction evidence="6 9">
        <text>L-proline + NADP(+) = (S)-1-pyrroline-5-carboxylate + NADPH + 2 H(+)</text>
        <dbReference type="Rhea" id="RHEA:14109"/>
        <dbReference type="ChEBI" id="CHEBI:15378"/>
        <dbReference type="ChEBI" id="CHEBI:17388"/>
        <dbReference type="ChEBI" id="CHEBI:57783"/>
        <dbReference type="ChEBI" id="CHEBI:58349"/>
        <dbReference type="ChEBI" id="CHEBI:60039"/>
        <dbReference type="EC" id="1.5.1.2"/>
    </reaction>
</comment>
<dbReference type="Pfam" id="PF03807">
    <property type="entry name" value="F420_oxidored"/>
    <property type="match status" value="1"/>
</dbReference>
<dbReference type="NCBIfam" id="TIGR00112">
    <property type="entry name" value="proC"/>
    <property type="match status" value="1"/>
</dbReference>
<reference evidence="12 13" key="1">
    <citation type="submission" date="2019-01" db="EMBL/GenBank/DDBJ databases">
        <title>Chengkuizengella sp. nov., isolated from deep-sea sediment of East Pacific Ocean.</title>
        <authorList>
            <person name="Yang J."/>
            <person name="Lai Q."/>
            <person name="Shao Z."/>
        </authorList>
    </citation>
    <scope>NUCLEOTIDE SEQUENCE [LARGE SCALE GENOMIC DNA]</scope>
    <source>
        <strain evidence="12 13">YPA3-1-1</strain>
    </source>
</reference>
<accession>A0A6N9Q770</accession>
<evidence type="ECO:0000256" key="9">
    <source>
        <dbReference type="RuleBase" id="RU003903"/>
    </source>
</evidence>
<feature type="binding site" evidence="8">
    <location>
        <begin position="77"/>
        <end position="80"/>
    </location>
    <ligand>
        <name>NADP(+)</name>
        <dbReference type="ChEBI" id="CHEBI:58349"/>
    </ligand>
</feature>
<evidence type="ECO:0000313" key="13">
    <source>
        <dbReference type="Proteomes" id="UP000448943"/>
    </source>
</evidence>
<dbReference type="PIRSF" id="PIRSF000193">
    <property type="entry name" value="Pyrrol-5-carb_rd"/>
    <property type="match status" value="1"/>
</dbReference>
<dbReference type="SUPFAM" id="SSF48179">
    <property type="entry name" value="6-phosphogluconate dehydrogenase C-terminal domain-like"/>
    <property type="match status" value="1"/>
</dbReference>
<feature type="domain" description="Pyrroline-5-carboxylate reductase dimerisation" evidence="11">
    <location>
        <begin position="169"/>
        <end position="273"/>
    </location>
</feature>
<keyword evidence="3 6" id="KW-0521">NADP</keyword>
<dbReference type="OrthoDB" id="9805754at2"/>
<sequence length="282" mass="30708">MVITSKKICFIGAGSIAEAIFKRLIEKEIIPVQHLSVTNQQDNKRLHELKKLYNIQTSNDSIIKNNLIKQSDILVLAMKPKNVEKAFDELSPLINEKQIIISVVAGLTIETIHDLLKSNNPIVRTMPNTSSSIGLSATGISFSCNVNEQQKKLSLEMLNAIGITCVVPEETLEIVTGLSGSGPAYFYYMMEAMVQAGVAGGLTEEQAMELTKQTILGAAHMVQKTGDHPAELRKKVTSPGGTTEKAIEALDSHHIHDAIQKAVKSAATKCKEMGETIKISSR</sequence>
<gene>
    <name evidence="6 12" type="primary">proC</name>
    <name evidence="12" type="ORF">ERL59_16500</name>
</gene>
<evidence type="ECO:0000256" key="4">
    <source>
        <dbReference type="ARBA" id="ARBA00023002"/>
    </source>
</evidence>
<dbReference type="InterPro" id="IPR053790">
    <property type="entry name" value="P5CR-like_CS"/>
</dbReference>
<dbReference type="InterPro" id="IPR000304">
    <property type="entry name" value="Pyrroline-COOH_reductase"/>
</dbReference>
<dbReference type="SUPFAM" id="SSF51735">
    <property type="entry name" value="NAD(P)-binding Rossmann-fold domains"/>
    <property type="match status" value="1"/>
</dbReference>
<keyword evidence="6" id="KW-0963">Cytoplasm</keyword>
<dbReference type="HAMAP" id="MF_01925">
    <property type="entry name" value="P5C_reductase"/>
    <property type="match status" value="1"/>
</dbReference>
<dbReference type="Gene3D" id="1.10.3730.10">
    <property type="entry name" value="ProC C-terminal domain-like"/>
    <property type="match status" value="1"/>
</dbReference>
<keyword evidence="13" id="KW-1185">Reference proteome</keyword>
<evidence type="ECO:0000256" key="8">
    <source>
        <dbReference type="PIRSR" id="PIRSR000193-1"/>
    </source>
</evidence>
<evidence type="ECO:0000256" key="1">
    <source>
        <dbReference type="ARBA" id="ARBA00005525"/>
    </source>
</evidence>
<dbReference type="InterPro" id="IPR008927">
    <property type="entry name" value="6-PGluconate_DH-like_C_sf"/>
</dbReference>
<dbReference type="GO" id="GO:0005737">
    <property type="term" value="C:cytoplasm"/>
    <property type="evidence" value="ECO:0007669"/>
    <property type="project" value="UniProtKB-SubCell"/>
</dbReference>
<dbReference type="InterPro" id="IPR028939">
    <property type="entry name" value="P5C_Rdtase_cat_N"/>
</dbReference>
<comment type="subcellular location">
    <subcellularLocation>
        <location evidence="6">Cytoplasm</location>
    </subcellularLocation>
</comment>